<name>A0A1F8F5H1_9BACT</name>
<gene>
    <name evidence="2" type="ORF">A3C61_03630</name>
</gene>
<evidence type="ECO:0000313" key="2">
    <source>
        <dbReference type="EMBL" id="OGN08387.1"/>
    </source>
</evidence>
<dbReference type="CDD" id="cd00515">
    <property type="entry name" value="HAM1"/>
    <property type="match status" value="1"/>
</dbReference>
<accession>A0A1F8F5H1</accession>
<dbReference type="InterPro" id="IPR029001">
    <property type="entry name" value="ITPase-like_fam"/>
</dbReference>
<proteinExistence type="predicted"/>
<dbReference type="Gene3D" id="3.90.950.10">
    <property type="match status" value="1"/>
</dbReference>
<dbReference type="AlphaFoldDB" id="A0A1F8F5H1"/>
<organism evidence="2 3">
    <name type="scientific">Candidatus Yanofskybacteria bacterium RIFCSPHIGHO2_02_FULL_39_10</name>
    <dbReference type="NCBI Taxonomy" id="1802674"/>
    <lineage>
        <taxon>Bacteria</taxon>
        <taxon>Candidatus Yanofskyibacteriota</taxon>
    </lineage>
</organism>
<dbReference type="GO" id="GO:0047429">
    <property type="term" value="F:nucleoside triphosphate diphosphatase activity"/>
    <property type="evidence" value="ECO:0007669"/>
    <property type="project" value="InterPro"/>
</dbReference>
<dbReference type="Proteomes" id="UP000178908">
    <property type="component" value="Unassembled WGS sequence"/>
</dbReference>
<evidence type="ECO:0000313" key="3">
    <source>
        <dbReference type="Proteomes" id="UP000178908"/>
    </source>
</evidence>
<evidence type="ECO:0008006" key="4">
    <source>
        <dbReference type="Google" id="ProtNLM"/>
    </source>
</evidence>
<keyword evidence="1" id="KW-0378">Hydrolase</keyword>
<reference evidence="2 3" key="1">
    <citation type="journal article" date="2016" name="Nat. Commun.">
        <title>Thousands of microbial genomes shed light on interconnected biogeochemical processes in an aquifer system.</title>
        <authorList>
            <person name="Anantharaman K."/>
            <person name="Brown C.T."/>
            <person name="Hug L.A."/>
            <person name="Sharon I."/>
            <person name="Castelle C.J."/>
            <person name="Probst A.J."/>
            <person name="Thomas B.C."/>
            <person name="Singh A."/>
            <person name="Wilkins M.J."/>
            <person name="Karaoz U."/>
            <person name="Brodie E.L."/>
            <person name="Williams K.H."/>
            <person name="Hubbard S.S."/>
            <person name="Banfield J.F."/>
        </authorList>
    </citation>
    <scope>NUCLEOTIDE SEQUENCE [LARGE SCALE GENOMIC DNA]</scope>
</reference>
<evidence type="ECO:0000256" key="1">
    <source>
        <dbReference type="ARBA" id="ARBA00022801"/>
    </source>
</evidence>
<sequence length="227" mass="25588">MKILVATKNKGKMREMKEFLQTNGLEVLSLTDLSAQTGFSNAPDVEETGKTFEENALLKAKTYFEWSGIPSVADDGGLEIDFLNGEPGVKSRRWLGYEMTDQELIDLALKKLGGVPKEKRTARLRTVVIYYDGKNILSETTAIEGYITERQEKECEAGYPFRAIFWVPKFSAKGGFQPEADQPLAGAKNSGGNKLFQDLSHDEHEAINHRREACFKLKERIKKSFEK</sequence>
<dbReference type="GO" id="GO:0009143">
    <property type="term" value="P:nucleoside triphosphate catabolic process"/>
    <property type="evidence" value="ECO:0007669"/>
    <property type="project" value="InterPro"/>
</dbReference>
<dbReference type="EMBL" id="MGJO01000051">
    <property type="protein sequence ID" value="OGN08387.1"/>
    <property type="molecule type" value="Genomic_DNA"/>
</dbReference>
<dbReference type="SUPFAM" id="SSF52972">
    <property type="entry name" value="ITPase-like"/>
    <property type="match status" value="1"/>
</dbReference>
<protein>
    <recommendedName>
        <fullName evidence="4">Non-canonical purine NTP pyrophosphatase</fullName>
    </recommendedName>
</protein>
<dbReference type="InterPro" id="IPR002637">
    <property type="entry name" value="RdgB/HAM1"/>
</dbReference>
<comment type="caution">
    <text evidence="2">The sequence shown here is derived from an EMBL/GenBank/DDBJ whole genome shotgun (WGS) entry which is preliminary data.</text>
</comment>
<dbReference type="Pfam" id="PF01725">
    <property type="entry name" value="Ham1p_like"/>
    <property type="match status" value="1"/>
</dbReference>